<evidence type="ECO:0000256" key="17">
    <source>
        <dbReference type="ARBA" id="ARBA00025734"/>
    </source>
</evidence>
<dbReference type="FunFam" id="2.40.250.10:FF:000001">
    <property type="entry name" value="Core-binding factor subunit beta"/>
    <property type="match status" value="1"/>
</dbReference>
<dbReference type="InterPro" id="IPR049138">
    <property type="entry name" value="Fan1_SAP_met"/>
</dbReference>
<evidence type="ECO:0000256" key="12">
    <source>
        <dbReference type="ARBA" id="ARBA00022842"/>
    </source>
</evidence>
<keyword evidence="7 20" id="KW-0227">DNA damage</keyword>
<evidence type="ECO:0000256" key="1">
    <source>
        <dbReference type="ARBA" id="ARBA00000983"/>
    </source>
</evidence>
<evidence type="ECO:0000313" key="25">
    <source>
        <dbReference type="Proteomes" id="UP000319801"/>
    </source>
</evidence>
<feature type="region of interest" description="Disordered" evidence="22">
    <location>
        <begin position="407"/>
        <end position="470"/>
    </location>
</feature>
<keyword evidence="25" id="KW-1185">Reference proteome</keyword>
<feature type="compositionally biased region" description="Polar residues" evidence="22">
    <location>
        <begin position="357"/>
        <end position="373"/>
    </location>
</feature>
<name>A0A556V2T7_BAGYA</name>
<evidence type="ECO:0000313" key="24">
    <source>
        <dbReference type="EMBL" id="TSS72714.1"/>
    </source>
</evidence>
<dbReference type="AlphaFoldDB" id="A0A556V2T7"/>
<organism evidence="24 25">
    <name type="scientific">Bagarius yarrelli</name>
    <name type="common">Goonch</name>
    <name type="synonym">Bagrus yarrelli</name>
    <dbReference type="NCBI Taxonomy" id="175774"/>
    <lineage>
        <taxon>Eukaryota</taxon>
        <taxon>Metazoa</taxon>
        <taxon>Chordata</taxon>
        <taxon>Craniata</taxon>
        <taxon>Vertebrata</taxon>
        <taxon>Euteleostomi</taxon>
        <taxon>Actinopterygii</taxon>
        <taxon>Neopterygii</taxon>
        <taxon>Teleostei</taxon>
        <taxon>Ostariophysi</taxon>
        <taxon>Siluriformes</taxon>
        <taxon>Sisoridae</taxon>
        <taxon>Sisorinae</taxon>
        <taxon>Bagarius</taxon>
    </lineage>
</organism>
<evidence type="ECO:0000256" key="22">
    <source>
        <dbReference type="SAM" id="MobiDB-lite"/>
    </source>
</evidence>
<evidence type="ECO:0000256" key="14">
    <source>
        <dbReference type="ARBA" id="ARBA00023204"/>
    </source>
</evidence>
<evidence type="ECO:0000256" key="6">
    <source>
        <dbReference type="ARBA" id="ARBA00022759"/>
    </source>
</evidence>
<evidence type="ECO:0000256" key="9">
    <source>
        <dbReference type="ARBA" id="ARBA00022801"/>
    </source>
</evidence>
<dbReference type="GO" id="GO:0070336">
    <property type="term" value="F:flap-structured DNA binding"/>
    <property type="evidence" value="ECO:0007669"/>
    <property type="project" value="TreeGrafter"/>
</dbReference>
<dbReference type="InterPro" id="IPR014883">
    <property type="entry name" value="VRR_NUC"/>
</dbReference>
<feature type="compositionally biased region" description="Polar residues" evidence="22">
    <location>
        <begin position="266"/>
        <end position="284"/>
    </location>
</feature>
<comment type="function">
    <text evidence="21">Nuclease required for the repair of DNA interstrand cross-links (ICL). Acts as a 5'-3' exonuclease that anchors at a cut end of DNA and cleaves DNA successively at every third nucleotide, allowing to excise an ICL from one strand through flanking incisions.</text>
</comment>
<dbReference type="Pfam" id="PF02312">
    <property type="entry name" value="CBF_beta"/>
    <property type="match status" value="1"/>
</dbReference>
<comment type="similarity">
    <text evidence="17">Belongs to the CBF-beta family.</text>
</comment>
<evidence type="ECO:0000256" key="4">
    <source>
        <dbReference type="ARBA" id="ARBA00022722"/>
    </source>
</evidence>
<dbReference type="Proteomes" id="UP000319801">
    <property type="component" value="Unassembled WGS sequence"/>
</dbReference>
<keyword evidence="8 20" id="KW-0863">Zinc-finger</keyword>
<dbReference type="Gene3D" id="2.40.250.10">
    <property type="entry name" value="Core binding factor, beta subunit"/>
    <property type="match status" value="1"/>
</dbReference>
<sequence>MPRVVPDQRSKFENEEFFRKLSRECEIKYTGFRDRPHEERQARFQNACRDGRSEIAFVATGTNLSLQFFPANLHGEQRQMPSREYVDFERETGKVYLKAPMILNGVCVIWRGWIDLQRLDGMGCLEYDDERAQAAFEEARRRTRDFEDRDRSHREDLEVQKPSFGARLILNHFINLKIMGPKPGRSQSKKLAKPLRSLSLAKRDDHKGNANLQKAHSITAFFKNTPPSKLACPLCGKFIPRFKINEHIDSQCQDFLEDNDTQAVAASDNEQAKNTRTFSKTVTPNKKKNTSINENDRDTKTSPYFKKNGMTTQESPKKNSHAGEVSFGLLSSKLSKKALFSEDISTQVFIKEEPNLSVPSSSQKENCDKSSSVKSEHQATDSALTSQVSSENVACVEEIIEAGLKNDALDPDTSQSAHTSVSLSILKRKRKETPSACAAPNMQKKTRVSRKRSAQSSSADPLAEVEVSESKGKNVKEKSIALDGVSNLRKDASNVERDSPRQPYYLQNFLSVLETVLENEDDRALFSEDELLSIQMFKQMSASKMSTKNGHFTCILVPAQMLYVRLFQRKLKWLQVSKLDYAEISSDLNPILQELVASGFLQTESKLTEIQDVLDLLPAPELRGLAKTFHLGGPGTGTQKQQLVEGLLLLSKQRSLFSFAPGQSNTGAVILKRAKQLAGSCVFLCRDPRAMFSRVLLLFSLTDTLEEEEMASGGQGQLYTILLVKSGRLVFPAYTVQRSAHVFRDREDLIRYEAAMRTLQEVITAMQAGCWEDALAFYTSAKSNWQYLKQTCDLSWQEQLPVFLRCFTVGWAYTRILARGVDILQRLRRYKDAVDELRSLLSQSKFCPDHRGRWWDRLALNLQQHLKCPDQVTIRGQLFPHEGGTGKSVFLRPDAGHETSGDRRAAMVICSVEELALAHYRDLGFDQGIHGEGSTFSTLFGLFMWDIVFMNVLDVFRTSYQTCPLDLYTDCFFENRKEAIEVRAKLLSTADTETLQELLAEVWSSQEGRVCALVNWERFSSIQQAQSLVVCLGGQFLSGLFLKMARDYRHSRGGLPDLVVWNTLNNSYKMVEVKGPNDRLSQKQQIWLDELQKLGADVEVCHVTAIGARGV</sequence>
<feature type="compositionally biased region" description="Basic residues" evidence="22">
    <location>
        <begin position="444"/>
        <end position="453"/>
    </location>
</feature>
<gene>
    <name evidence="24" type="ORF">Baya_12140</name>
</gene>
<keyword evidence="16 21" id="KW-0539">Nucleus</keyword>
<dbReference type="InterPro" id="IPR049126">
    <property type="entry name" value="FAN1-like_TPR"/>
</dbReference>
<dbReference type="Pfam" id="PF08774">
    <property type="entry name" value="VRR_NUC"/>
    <property type="match status" value="1"/>
</dbReference>
<comment type="function">
    <text evidence="18">Forms the heterodimeric complex core-binding factor (CBF) with RUNX family proteins (RUNX1, RUNX2, and RUNX3). RUNX members modulate the transcription of their target genes through recognizing the core consensus binding sequence 5'-TGTGGT-3', or very rarely, 5'-TGCGGT-3', within their regulatory regions via their runt domain, while CBFB is a non-DNA-binding regulatory subunit that allosterically enhances the sequence-specific DNA-binding capacity of RUNX. The heterodimers bind to the core site of a number of enhancers and promoters, including murine leukemia virus, polyomavirus enhancer, T-cell receptor enhancers, LCK, IL3 and GM-CSF promoters. CBF complexes repress ZBTB7B transcription factor during cytotoxic (CD8+) T cell development. They bind to RUNX-binding sequence within the ZBTB7B locus acting as transcriptional silencer and allowing for cytotoxic T cell differentiation.</text>
</comment>
<evidence type="ECO:0000256" key="18">
    <source>
        <dbReference type="ARBA" id="ARBA00056501"/>
    </source>
</evidence>
<dbReference type="SMART" id="SM00734">
    <property type="entry name" value="ZnF_Rad18"/>
    <property type="match status" value="1"/>
</dbReference>
<feature type="compositionally biased region" description="Polar residues" evidence="22">
    <location>
        <begin position="412"/>
        <end position="423"/>
    </location>
</feature>
<dbReference type="GO" id="GO:0036297">
    <property type="term" value="P:interstrand cross-link repair"/>
    <property type="evidence" value="ECO:0007669"/>
    <property type="project" value="InterPro"/>
</dbReference>
<dbReference type="Pfam" id="PF21169">
    <property type="entry name" value="Fan1_SAP"/>
    <property type="match status" value="1"/>
</dbReference>
<dbReference type="PROSITE" id="PS51908">
    <property type="entry name" value="ZF_UBZ4"/>
    <property type="match status" value="1"/>
</dbReference>
<keyword evidence="9 21" id="KW-0378">Hydrolase</keyword>
<comment type="similarity">
    <text evidence="3 21">Belongs to the FAN1 family.</text>
</comment>
<dbReference type="GO" id="GO:0004528">
    <property type="term" value="F:phosphodiesterase I activity"/>
    <property type="evidence" value="ECO:0007669"/>
    <property type="project" value="UniProtKB-EC"/>
</dbReference>
<dbReference type="FunFam" id="3.40.1350.10:FF:000004">
    <property type="entry name" value="Fanconi-associated nuclease"/>
    <property type="match status" value="1"/>
</dbReference>
<evidence type="ECO:0000256" key="13">
    <source>
        <dbReference type="ARBA" id="ARBA00023054"/>
    </source>
</evidence>
<comment type="subunit">
    <text evidence="19">Heterodimer with RUNX1, RUNX2 and RUNX3. Interacts with COPRS. Found in a complex with PRMT5 and RUNX1.</text>
</comment>
<feature type="region of interest" description="Disordered" evidence="22">
    <location>
        <begin position="355"/>
        <end position="387"/>
    </location>
</feature>
<comment type="cofactor">
    <cofactor evidence="21">
        <name>Mg(2+)</name>
        <dbReference type="ChEBI" id="CHEBI:18420"/>
    </cofactor>
    <cofactor evidence="21">
        <name>Mn(2+)</name>
        <dbReference type="ChEBI" id="CHEBI:29035"/>
    </cofactor>
</comment>
<keyword evidence="10" id="KW-0862">Zinc</keyword>
<keyword evidence="6" id="KW-0255">Endonuclease</keyword>
<dbReference type="PANTHER" id="PTHR15749:SF4">
    <property type="entry name" value="FANCONI-ASSOCIATED NUCLEASE 1"/>
    <property type="match status" value="1"/>
</dbReference>
<dbReference type="Pfam" id="PF21315">
    <property type="entry name" value="FAN1_HTH"/>
    <property type="match status" value="1"/>
</dbReference>
<evidence type="ECO:0000256" key="19">
    <source>
        <dbReference type="ARBA" id="ARBA00065003"/>
    </source>
</evidence>
<dbReference type="Gene3D" id="3.40.1350.10">
    <property type="match status" value="1"/>
</dbReference>
<accession>A0A556V2T7</accession>
<dbReference type="EMBL" id="VCAZ01000104">
    <property type="protein sequence ID" value="TSS72714.1"/>
    <property type="molecule type" value="Genomic_DNA"/>
</dbReference>
<dbReference type="InterPro" id="IPR011856">
    <property type="entry name" value="tRNA_endonuc-like_dom_sf"/>
</dbReference>
<protein>
    <recommendedName>
        <fullName evidence="21">Fanconi-associated nuclease</fullName>
        <ecNumber evidence="21">3.1.4.1</ecNumber>
    </recommendedName>
</protein>
<dbReference type="SMART" id="SM00990">
    <property type="entry name" value="VRR_NUC"/>
    <property type="match status" value="1"/>
</dbReference>
<evidence type="ECO:0000256" key="3">
    <source>
        <dbReference type="ARBA" id="ARBA00005533"/>
    </source>
</evidence>
<keyword evidence="12 21" id="KW-0460">Magnesium</keyword>
<evidence type="ECO:0000256" key="2">
    <source>
        <dbReference type="ARBA" id="ARBA00004123"/>
    </source>
</evidence>
<keyword evidence="15 21" id="KW-0464">Manganese</keyword>
<comment type="caution">
    <text evidence="24">The sequence shown here is derived from an EMBL/GenBank/DDBJ whole genome shotgun (WGS) entry which is preliminary data.</text>
</comment>
<keyword evidence="5 21" id="KW-0479">Metal-binding</keyword>
<dbReference type="GO" id="GO:0008409">
    <property type="term" value="F:5'-3' exonuclease activity"/>
    <property type="evidence" value="ECO:0007669"/>
    <property type="project" value="TreeGrafter"/>
</dbReference>
<dbReference type="Pfam" id="PF21170">
    <property type="entry name" value="FAN1_TPR"/>
    <property type="match status" value="1"/>
</dbReference>
<dbReference type="CDD" id="cd22326">
    <property type="entry name" value="FAN1-like"/>
    <property type="match status" value="1"/>
</dbReference>
<evidence type="ECO:0000256" key="21">
    <source>
        <dbReference type="RuleBase" id="RU365033"/>
    </source>
</evidence>
<feature type="region of interest" description="Disordered" evidence="22">
    <location>
        <begin position="266"/>
        <end position="322"/>
    </location>
</feature>
<keyword evidence="4 21" id="KW-0540">Nuclease</keyword>
<proteinExistence type="inferred from homology"/>
<comment type="catalytic activity">
    <reaction evidence="1 21">
        <text>Hydrolytically removes 5'-nucleotides successively from the 3'-hydroxy termini of 3'-hydroxy-terminated oligonucleotides.</text>
        <dbReference type="EC" id="3.1.4.1"/>
    </reaction>
</comment>
<evidence type="ECO:0000256" key="10">
    <source>
        <dbReference type="ARBA" id="ARBA00022833"/>
    </source>
</evidence>
<dbReference type="GO" id="GO:0017108">
    <property type="term" value="F:5'-flap endonuclease activity"/>
    <property type="evidence" value="ECO:0007669"/>
    <property type="project" value="TreeGrafter"/>
</dbReference>
<dbReference type="InterPro" id="IPR049125">
    <property type="entry name" value="FAN1-like_WH"/>
</dbReference>
<comment type="subcellular location">
    <subcellularLocation>
        <location evidence="2 21">Nucleus</location>
    </subcellularLocation>
</comment>
<keyword evidence="14 20" id="KW-0234">DNA repair</keyword>
<dbReference type="OrthoDB" id="76364at2759"/>
<evidence type="ECO:0000256" key="16">
    <source>
        <dbReference type="ARBA" id="ARBA00023242"/>
    </source>
</evidence>
<feature type="domain" description="UBZ4-type" evidence="23">
    <location>
        <begin position="229"/>
        <end position="257"/>
    </location>
</feature>
<dbReference type="InterPro" id="IPR003417">
    <property type="entry name" value="CBF_beta"/>
</dbReference>
<dbReference type="GO" id="GO:0005634">
    <property type="term" value="C:nucleus"/>
    <property type="evidence" value="ECO:0007669"/>
    <property type="project" value="UniProtKB-SubCell"/>
</dbReference>
<evidence type="ECO:0000259" key="23">
    <source>
        <dbReference type="PROSITE" id="PS51908"/>
    </source>
</evidence>
<evidence type="ECO:0000256" key="5">
    <source>
        <dbReference type="ARBA" id="ARBA00022723"/>
    </source>
</evidence>
<evidence type="ECO:0000256" key="7">
    <source>
        <dbReference type="ARBA" id="ARBA00022763"/>
    </source>
</evidence>
<dbReference type="PANTHER" id="PTHR15749">
    <property type="entry name" value="FANCONI-ASSOCIATED NUCLEASE 1"/>
    <property type="match status" value="1"/>
</dbReference>
<reference evidence="24 25" key="1">
    <citation type="journal article" date="2019" name="Genome Biol. Evol.">
        <title>Whole-Genome Sequencing of the Giant Devil Catfish, Bagarius yarrelli.</title>
        <authorList>
            <person name="Jiang W."/>
            <person name="Lv Y."/>
            <person name="Cheng L."/>
            <person name="Yang K."/>
            <person name="Chao B."/>
            <person name="Wang X."/>
            <person name="Li Y."/>
            <person name="Pan X."/>
            <person name="You X."/>
            <person name="Zhang Y."/>
            <person name="Yang J."/>
            <person name="Li J."/>
            <person name="Zhang X."/>
            <person name="Liu S."/>
            <person name="Sun C."/>
            <person name="Yang J."/>
            <person name="Shi Q."/>
        </authorList>
    </citation>
    <scope>NUCLEOTIDE SEQUENCE [LARGE SCALE GENOMIC DNA]</scope>
    <source>
        <strain evidence="24">JWS20170419001</strain>
        <tissue evidence="24">Muscle</tissue>
    </source>
</reference>
<keyword evidence="11" id="KW-0269">Exonuclease</keyword>
<dbReference type="InterPro" id="IPR036552">
    <property type="entry name" value="CBF_bsu_sf"/>
</dbReference>
<dbReference type="SUPFAM" id="SSF50723">
    <property type="entry name" value="Core binding factor beta, CBF"/>
    <property type="match status" value="1"/>
</dbReference>
<dbReference type="EC" id="3.1.4.1" evidence="21"/>
<dbReference type="GO" id="GO:0003713">
    <property type="term" value="F:transcription coactivator activity"/>
    <property type="evidence" value="ECO:0007669"/>
    <property type="project" value="InterPro"/>
</dbReference>
<evidence type="ECO:0000256" key="20">
    <source>
        <dbReference type="PROSITE-ProRule" id="PRU01256"/>
    </source>
</evidence>
<evidence type="ECO:0000256" key="8">
    <source>
        <dbReference type="ARBA" id="ARBA00022771"/>
    </source>
</evidence>
<evidence type="ECO:0000256" key="11">
    <source>
        <dbReference type="ARBA" id="ARBA00022839"/>
    </source>
</evidence>
<dbReference type="GO" id="GO:0008270">
    <property type="term" value="F:zinc ion binding"/>
    <property type="evidence" value="ECO:0007669"/>
    <property type="project" value="UniProtKB-KW"/>
</dbReference>
<dbReference type="InterPro" id="IPR049132">
    <property type="entry name" value="FAN1-like_euk"/>
</dbReference>
<dbReference type="InterPro" id="IPR006642">
    <property type="entry name" value="Rad18_UBZ4"/>
</dbReference>
<dbReference type="InterPro" id="IPR033315">
    <property type="entry name" value="Fan1-like"/>
</dbReference>
<evidence type="ECO:0000256" key="15">
    <source>
        <dbReference type="ARBA" id="ARBA00023211"/>
    </source>
</evidence>
<keyword evidence="13" id="KW-0175">Coiled coil</keyword>